<dbReference type="Gene3D" id="3.40.50.300">
    <property type="entry name" value="P-loop containing nucleotide triphosphate hydrolases"/>
    <property type="match status" value="1"/>
</dbReference>
<name>A0A381P849_9ZZZZ</name>
<accession>A0A381P849</accession>
<dbReference type="InterPro" id="IPR027417">
    <property type="entry name" value="P-loop_NTPase"/>
</dbReference>
<sequence>MNPRVLISCQNLGYATPSDSGIPAGKKWDIRKLNLELHAGERACFHFQNEEQKQVLWRLFQQKLKPKTGSFQISGNTHLHTDNSFWEGTDKKASLKENMKSKLFSTRPWFGGQRKNLDTLMDRLGLTGQIPHLQVQELKPEHAKRFWVLMLVAANTKVVLIDRLFSQLDEISLPFFQEWQEGFPGILIMFGEHPEYLKAVNSRVMEKHRSLKPLFNSIISFSADGVAKKVETEN</sequence>
<evidence type="ECO:0000313" key="1">
    <source>
        <dbReference type="EMBL" id="SUZ62429.1"/>
    </source>
</evidence>
<organism evidence="1">
    <name type="scientific">marine metagenome</name>
    <dbReference type="NCBI Taxonomy" id="408172"/>
    <lineage>
        <taxon>unclassified sequences</taxon>
        <taxon>metagenomes</taxon>
        <taxon>ecological metagenomes</taxon>
    </lineage>
</organism>
<protein>
    <recommendedName>
        <fullName evidence="2">ABC transporter domain-containing protein</fullName>
    </recommendedName>
</protein>
<gene>
    <name evidence="1" type="ORF">METZ01_LOCUS15283</name>
</gene>
<dbReference type="EMBL" id="UINC01000869">
    <property type="protein sequence ID" value="SUZ62429.1"/>
    <property type="molecule type" value="Genomic_DNA"/>
</dbReference>
<proteinExistence type="predicted"/>
<dbReference type="AlphaFoldDB" id="A0A381P849"/>
<evidence type="ECO:0008006" key="2">
    <source>
        <dbReference type="Google" id="ProtNLM"/>
    </source>
</evidence>
<reference evidence="1" key="1">
    <citation type="submission" date="2018-05" db="EMBL/GenBank/DDBJ databases">
        <authorList>
            <person name="Lanie J.A."/>
            <person name="Ng W.-L."/>
            <person name="Kazmierczak K.M."/>
            <person name="Andrzejewski T.M."/>
            <person name="Davidsen T.M."/>
            <person name="Wayne K.J."/>
            <person name="Tettelin H."/>
            <person name="Glass J.I."/>
            <person name="Rusch D."/>
            <person name="Podicherti R."/>
            <person name="Tsui H.-C.T."/>
            <person name="Winkler M.E."/>
        </authorList>
    </citation>
    <scope>NUCLEOTIDE SEQUENCE</scope>
</reference>